<protein>
    <submittedName>
        <fullName evidence="1">Uncharacterized protein</fullName>
    </submittedName>
</protein>
<keyword evidence="2" id="KW-1185">Reference proteome</keyword>
<accession>A0ABR2LT15</accession>
<dbReference type="EMBL" id="JBBWWR010000015">
    <property type="protein sequence ID" value="KAK8949931.1"/>
    <property type="molecule type" value="Genomic_DNA"/>
</dbReference>
<dbReference type="Proteomes" id="UP001412067">
    <property type="component" value="Unassembled WGS sequence"/>
</dbReference>
<evidence type="ECO:0000313" key="2">
    <source>
        <dbReference type="Proteomes" id="UP001412067"/>
    </source>
</evidence>
<gene>
    <name evidence="1" type="ORF">KSP40_PGU001746</name>
</gene>
<reference evidence="1 2" key="1">
    <citation type="journal article" date="2022" name="Nat. Plants">
        <title>Genomes of leafy and leafless Platanthera orchids illuminate the evolution of mycoheterotrophy.</title>
        <authorList>
            <person name="Li M.H."/>
            <person name="Liu K.W."/>
            <person name="Li Z."/>
            <person name="Lu H.C."/>
            <person name="Ye Q.L."/>
            <person name="Zhang D."/>
            <person name="Wang J.Y."/>
            <person name="Li Y.F."/>
            <person name="Zhong Z.M."/>
            <person name="Liu X."/>
            <person name="Yu X."/>
            <person name="Liu D.K."/>
            <person name="Tu X.D."/>
            <person name="Liu B."/>
            <person name="Hao Y."/>
            <person name="Liao X.Y."/>
            <person name="Jiang Y.T."/>
            <person name="Sun W.H."/>
            <person name="Chen J."/>
            <person name="Chen Y.Q."/>
            <person name="Ai Y."/>
            <person name="Zhai J.W."/>
            <person name="Wu S.S."/>
            <person name="Zhou Z."/>
            <person name="Hsiao Y.Y."/>
            <person name="Wu W.L."/>
            <person name="Chen Y.Y."/>
            <person name="Lin Y.F."/>
            <person name="Hsu J.L."/>
            <person name="Li C.Y."/>
            <person name="Wang Z.W."/>
            <person name="Zhao X."/>
            <person name="Zhong W.Y."/>
            <person name="Ma X.K."/>
            <person name="Ma L."/>
            <person name="Huang J."/>
            <person name="Chen G.Z."/>
            <person name="Huang M.Z."/>
            <person name="Huang L."/>
            <person name="Peng D.H."/>
            <person name="Luo Y.B."/>
            <person name="Zou S.Q."/>
            <person name="Chen S.P."/>
            <person name="Lan S."/>
            <person name="Tsai W.C."/>
            <person name="Van de Peer Y."/>
            <person name="Liu Z.J."/>
        </authorList>
    </citation>
    <scope>NUCLEOTIDE SEQUENCE [LARGE SCALE GENOMIC DNA]</scope>
    <source>
        <strain evidence="1">Lor288</strain>
    </source>
</reference>
<name>A0ABR2LT15_9ASPA</name>
<proteinExistence type="predicted"/>
<comment type="caution">
    <text evidence="1">The sequence shown here is derived from an EMBL/GenBank/DDBJ whole genome shotgun (WGS) entry which is preliminary data.</text>
</comment>
<organism evidence="1 2">
    <name type="scientific">Platanthera guangdongensis</name>
    <dbReference type="NCBI Taxonomy" id="2320717"/>
    <lineage>
        <taxon>Eukaryota</taxon>
        <taxon>Viridiplantae</taxon>
        <taxon>Streptophyta</taxon>
        <taxon>Embryophyta</taxon>
        <taxon>Tracheophyta</taxon>
        <taxon>Spermatophyta</taxon>
        <taxon>Magnoliopsida</taxon>
        <taxon>Liliopsida</taxon>
        <taxon>Asparagales</taxon>
        <taxon>Orchidaceae</taxon>
        <taxon>Orchidoideae</taxon>
        <taxon>Orchideae</taxon>
        <taxon>Orchidinae</taxon>
        <taxon>Platanthera</taxon>
    </lineage>
</organism>
<evidence type="ECO:0000313" key="1">
    <source>
        <dbReference type="EMBL" id="KAK8949931.1"/>
    </source>
</evidence>
<sequence>MPAGSGAEQENLLRKMKYATSISHEIAYPPCVECVKFNKCLMMLIQHFPSIATRRYTLSLSDNIQIYRIYRTMDEFGLGLPHTTAARRAHGVEAGSKGHSLTCLARPLMSAMGESLPACYGQDPFPSTWASAILEARRDSRVKGHQPLTVDSYFSVQQRKLVVRMDARIHNREQTLRAHQPYAIQGLSIRQFLLLYKRKSLHSVSAHYCALCLSSSFSVKGKAFTVSLHTTVLSARAFAPGTGQEDHLTNFRFNLKDGGSPAMMTKGMWRTLKMKMRR</sequence>